<feature type="compositionally biased region" description="Polar residues" evidence="1">
    <location>
        <begin position="1"/>
        <end position="19"/>
    </location>
</feature>
<organism evidence="2 3">
    <name type="scientific">Knipowitschia caucasica</name>
    <name type="common">Caucasian dwarf goby</name>
    <name type="synonym">Pomatoschistus caucasicus</name>
    <dbReference type="NCBI Taxonomy" id="637954"/>
    <lineage>
        <taxon>Eukaryota</taxon>
        <taxon>Metazoa</taxon>
        <taxon>Chordata</taxon>
        <taxon>Craniata</taxon>
        <taxon>Vertebrata</taxon>
        <taxon>Euteleostomi</taxon>
        <taxon>Actinopterygii</taxon>
        <taxon>Neopterygii</taxon>
        <taxon>Teleostei</taxon>
        <taxon>Neoteleostei</taxon>
        <taxon>Acanthomorphata</taxon>
        <taxon>Gobiaria</taxon>
        <taxon>Gobiiformes</taxon>
        <taxon>Gobioidei</taxon>
        <taxon>Gobiidae</taxon>
        <taxon>Gobiinae</taxon>
        <taxon>Knipowitschia</taxon>
    </lineage>
</organism>
<evidence type="ECO:0000313" key="3">
    <source>
        <dbReference type="Proteomes" id="UP001497482"/>
    </source>
</evidence>
<feature type="region of interest" description="Disordered" evidence="1">
    <location>
        <begin position="1"/>
        <end position="21"/>
    </location>
</feature>
<name>A0AAV2LHG4_KNICA</name>
<dbReference type="AlphaFoldDB" id="A0AAV2LHG4"/>
<proteinExistence type="predicted"/>
<evidence type="ECO:0000313" key="2">
    <source>
        <dbReference type="EMBL" id="CAL1601591.1"/>
    </source>
</evidence>
<dbReference type="EMBL" id="OZ035825">
    <property type="protein sequence ID" value="CAL1601591.1"/>
    <property type="molecule type" value="Genomic_DNA"/>
</dbReference>
<evidence type="ECO:0000256" key="1">
    <source>
        <dbReference type="SAM" id="MobiDB-lite"/>
    </source>
</evidence>
<protein>
    <submittedName>
        <fullName evidence="2">Uncharacterized protein</fullName>
    </submittedName>
</protein>
<sequence length="129" mass="14136">MPPQSEVRTGSSTAPSSQLRDPALQTCASEASGQLFPQQGAPRIISFSEASEAALSGHIRRPRITAQGNSCPFAESFPYIQFIKRFVLVRAGQRWVKAACVFAPGENRTPNLFSWLPFKDGARHTRGVF</sequence>
<gene>
    <name evidence="2" type="ORF">KC01_LOCUS29523</name>
</gene>
<reference evidence="2 3" key="1">
    <citation type="submission" date="2024-04" db="EMBL/GenBank/DDBJ databases">
        <authorList>
            <person name="Waldvogel A.-M."/>
            <person name="Schoenle A."/>
        </authorList>
    </citation>
    <scope>NUCLEOTIDE SEQUENCE [LARGE SCALE GENOMIC DNA]</scope>
</reference>
<keyword evidence="3" id="KW-1185">Reference proteome</keyword>
<dbReference type="Proteomes" id="UP001497482">
    <property type="component" value="Chromosome 3"/>
</dbReference>
<accession>A0AAV2LHG4</accession>